<comment type="caution">
    <text evidence="1">The sequence shown here is derived from an EMBL/GenBank/DDBJ whole genome shotgun (WGS) entry which is preliminary data.</text>
</comment>
<reference evidence="1" key="2">
    <citation type="submission" date="2023-06" db="EMBL/GenBank/DDBJ databases">
        <authorList>
            <person name="Swenson N.G."/>
            <person name="Wegrzyn J.L."/>
            <person name="Mcevoy S.L."/>
        </authorList>
    </citation>
    <scope>NUCLEOTIDE SEQUENCE</scope>
    <source>
        <strain evidence="1">NS2018</strain>
        <tissue evidence="1">Leaf</tissue>
    </source>
</reference>
<protein>
    <submittedName>
        <fullName evidence="1">Uncharacterized protein</fullName>
    </submittedName>
</protein>
<name>A0AA39W5D4_ACESA</name>
<dbReference type="Proteomes" id="UP001168877">
    <property type="component" value="Unassembled WGS sequence"/>
</dbReference>
<evidence type="ECO:0000313" key="1">
    <source>
        <dbReference type="EMBL" id="KAK0604197.1"/>
    </source>
</evidence>
<accession>A0AA39W5D4</accession>
<dbReference type="AlphaFoldDB" id="A0AA39W5D4"/>
<dbReference type="EMBL" id="JAUESC010000002">
    <property type="protein sequence ID" value="KAK0604197.1"/>
    <property type="molecule type" value="Genomic_DNA"/>
</dbReference>
<gene>
    <name evidence="1" type="ORF">LWI29_013051</name>
</gene>
<evidence type="ECO:0000313" key="2">
    <source>
        <dbReference type="Proteomes" id="UP001168877"/>
    </source>
</evidence>
<organism evidence="1 2">
    <name type="scientific">Acer saccharum</name>
    <name type="common">Sugar maple</name>
    <dbReference type="NCBI Taxonomy" id="4024"/>
    <lineage>
        <taxon>Eukaryota</taxon>
        <taxon>Viridiplantae</taxon>
        <taxon>Streptophyta</taxon>
        <taxon>Embryophyta</taxon>
        <taxon>Tracheophyta</taxon>
        <taxon>Spermatophyta</taxon>
        <taxon>Magnoliopsida</taxon>
        <taxon>eudicotyledons</taxon>
        <taxon>Gunneridae</taxon>
        <taxon>Pentapetalae</taxon>
        <taxon>rosids</taxon>
        <taxon>malvids</taxon>
        <taxon>Sapindales</taxon>
        <taxon>Sapindaceae</taxon>
        <taxon>Hippocastanoideae</taxon>
        <taxon>Acereae</taxon>
        <taxon>Acer</taxon>
    </lineage>
</organism>
<proteinExistence type="predicted"/>
<sequence length="106" mass="11784">MLRIEDKSAAYKADNEGKTALRVAAGLGRANIMRELISRCPVDMVLMDHVSGPWNCFKSLYFFYHMWGLVAVNPLLSILHRRATLDGGCTPVVKSINERGSPPSHI</sequence>
<reference evidence="1" key="1">
    <citation type="journal article" date="2022" name="Plant J.">
        <title>Strategies of tolerance reflected in two North American maple genomes.</title>
        <authorList>
            <person name="McEvoy S.L."/>
            <person name="Sezen U.U."/>
            <person name="Trouern-Trend A."/>
            <person name="McMahon S.M."/>
            <person name="Schaberg P.G."/>
            <person name="Yang J."/>
            <person name="Wegrzyn J.L."/>
            <person name="Swenson N.G."/>
        </authorList>
    </citation>
    <scope>NUCLEOTIDE SEQUENCE</scope>
    <source>
        <strain evidence="1">NS2018</strain>
    </source>
</reference>
<keyword evidence="2" id="KW-1185">Reference proteome</keyword>